<dbReference type="Pfam" id="PF00682">
    <property type="entry name" value="HMGL-like"/>
    <property type="match status" value="1"/>
</dbReference>
<dbReference type="PANTHER" id="PTHR42738:SF7">
    <property type="entry name" value="HYDROXYMETHYLGLUTARYL-COA LYASE"/>
    <property type="match status" value="1"/>
</dbReference>
<evidence type="ECO:0000259" key="4">
    <source>
        <dbReference type="PROSITE" id="PS50991"/>
    </source>
</evidence>
<comment type="caution">
    <text evidence="5">The sequence shown here is derived from an EMBL/GenBank/DDBJ whole genome shotgun (WGS) entry which is preliminary data.</text>
</comment>
<sequence>MNQIRLSQIELPRKVIIGECWARDGLQNEKKIIPTEQKVYMINKFQELGFKKIEVTNFAHPKYLPQFADALEVLKRIDRKPGVDFRAIVTNMRGLERAIEAKEMGYPVQELAFVISASEAHNKANVNMSHKENMALLEKMCEKALEHGFNILAWVLTAFGCPIKGDVPIEKVVEFGKWWKSLGARWIGFGDTTGMCNPRQASYFYEYIKDEGFTPEEIIVHFHDTRGTGIANNVAALQAGMIYFDTSIGAIGGQPATGAPLYHLGYAGNTCTEDLVCMFEEMGVDTGIDIQGLMEVGREAERIVGRQLRSNVIRCGPVQHEPHDYPPQE</sequence>
<gene>
    <name evidence="5" type="ORF">KKC1_30580</name>
</gene>
<dbReference type="GO" id="GO:0004419">
    <property type="term" value="F:hydroxymethylglutaryl-CoA lyase activity"/>
    <property type="evidence" value="ECO:0007669"/>
    <property type="project" value="TreeGrafter"/>
</dbReference>
<organism evidence="5 6">
    <name type="scientific">Calderihabitans maritimus</name>
    <dbReference type="NCBI Taxonomy" id="1246530"/>
    <lineage>
        <taxon>Bacteria</taxon>
        <taxon>Bacillati</taxon>
        <taxon>Bacillota</taxon>
        <taxon>Clostridia</taxon>
        <taxon>Neomoorellales</taxon>
        <taxon>Calderihabitantaceae</taxon>
        <taxon>Calderihabitans</taxon>
    </lineage>
</organism>
<dbReference type="Proteomes" id="UP000197032">
    <property type="component" value="Unassembled WGS sequence"/>
</dbReference>
<keyword evidence="6" id="KW-1185">Reference proteome</keyword>
<evidence type="ECO:0000256" key="3">
    <source>
        <dbReference type="ARBA" id="ARBA00023239"/>
    </source>
</evidence>
<evidence type="ECO:0000256" key="1">
    <source>
        <dbReference type="ARBA" id="ARBA00009405"/>
    </source>
</evidence>
<dbReference type="InterPro" id="IPR043594">
    <property type="entry name" value="HMGL"/>
</dbReference>
<dbReference type="PROSITE" id="PS50991">
    <property type="entry name" value="PYR_CT"/>
    <property type="match status" value="1"/>
</dbReference>
<dbReference type="NCBIfam" id="NF004283">
    <property type="entry name" value="PRK05692.1"/>
    <property type="match status" value="1"/>
</dbReference>
<dbReference type="InterPro" id="IPR000891">
    <property type="entry name" value="PYR_CT"/>
</dbReference>
<dbReference type="GO" id="GO:0046951">
    <property type="term" value="P:ketone body biosynthetic process"/>
    <property type="evidence" value="ECO:0007669"/>
    <property type="project" value="TreeGrafter"/>
</dbReference>
<evidence type="ECO:0000256" key="2">
    <source>
        <dbReference type="ARBA" id="ARBA00022723"/>
    </source>
</evidence>
<dbReference type="Gene3D" id="3.20.20.70">
    <property type="entry name" value="Aldolase class I"/>
    <property type="match status" value="1"/>
</dbReference>
<dbReference type="GO" id="GO:0046872">
    <property type="term" value="F:metal ion binding"/>
    <property type="evidence" value="ECO:0007669"/>
    <property type="project" value="UniProtKB-KW"/>
</dbReference>
<evidence type="ECO:0000313" key="6">
    <source>
        <dbReference type="Proteomes" id="UP000197032"/>
    </source>
</evidence>
<dbReference type="GO" id="GO:0006552">
    <property type="term" value="P:L-leucine catabolic process"/>
    <property type="evidence" value="ECO:0007669"/>
    <property type="project" value="TreeGrafter"/>
</dbReference>
<feature type="domain" description="Pyruvate carboxyltransferase" evidence="4">
    <location>
        <begin position="15"/>
        <end position="294"/>
    </location>
</feature>
<dbReference type="EMBL" id="BDGJ01000195">
    <property type="protein sequence ID" value="GAW93937.1"/>
    <property type="molecule type" value="Genomic_DNA"/>
</dbReference>
<keyword evidence="3 5" id="KW-0456">Lyase</keyword>
<dbReference type="PANTHER" id="PTHR42738">
    <property type="entry name" value="HYDROXYMETHYLGLUTARYL-COA LYASE"/>
    <property type="match status" value="1"/>
</dbReference>
<dbReference type="RefSeq" id="WP_192868250.1">
    <property type="nucleotide sequence ID" value="NZ_BDGJ01000195.1"/>
</dbReference>
<protein>
    <submittedName>
        <fullName evidence="5">Putative hydroxymethylglutaryl-CoA lyase</fullName>
    </submittedName>
</protein>
<evidence type="ECO:0000313" key="5">
    <source>
        <dbReference type="EMBL" id="GAW93937.1"/>
    </source>
</evidence>
<name>A0A1Z5HX50_9FIRM</name>
<accession>A0A1Z5HX50</accession>
<comment type="similarity">
    <text evidence="1">Belongs to the HMG-CoA lyase family.</text>
</comment>
<proteinExistence type="inferred from homology"/>
<dbReference type="CDD" id="cd07938">
    <property type="entry name" value="DRE_TIM_HMGL"/>
    <property type="match status" value="1"/>
</dbReference>
<dbReference type="SUPFAM" id="SSF51569">
    <property type="entry name" value="Aldolase"/>
    <property type="match status" value="1"/>
</dbReference>
<reference evidence="6" key="1">
    <citation type="journal article" date="2017" name="Appl. Environ. Microbiol.">
        <title>Genomic Analysis of Calderihabitans maritimus KKC1, a Thermophilic, Hydrogenogenic, Carboxydotrophic Bacterium Isolated from Marine Sediment.</title>
        <authorList>
            <person name="Omae K."/>
            <person name="Yoneda Y."/>
            <person name="Fukuyama Y."/>
            <person name="Yoshida T."/>
            <person name="Sako Y."/>
        </authorList>
    </citation>
    <scope>NUCLEOTIDE SEQUENCE [LARGE SCALE GENOMIC DNA]</scope>
    <source>
        <strain evidence="6">KKC1</strain>
    </source>
</reference>
<dbReference type="InterPro" id="IPR013785">
    <property type="entry name" value="Aldolase_TIM"/>
</dbReference>
<dbReference type="AlphaFoldDB" id="A0A1Z5HX50"/>
<keyword evidence="2" id="KW-0479">Metal-binding</keyword>